<dbReference type="PROSITE" id="PS50165">
    <property type="entry name" value="UVRC"/>
    <property type="match status" value="1"/>
</dbReference>
<proteinExistence type="predicted"/>
<protein>
    <recommendedName>
        <fullName evidence="3">UvrC family homology region profile domain-containing protein</fullName>
    </recommendedName>
</protein>
<feature type="domain" description="UvrC family homology region profile" evidence="3">
    <location>
        <begin position="85"/>
        <end position="123"/>
    </location>
</feature>
<keyword evidence="2" id="KW-0812">Transmembrane</keyword>
<feature type="compositionally biased region" description="Low complexity" evidence="1">
    <location>
        <begin position="295"/>
        <end position="312"/>
    </location>
</feature>
<dbReference type="GO" id="GO:0005743">
    <property type="term" value="C:mitochondrial inner membrane"/>
    <property type="evidence" value="ECO:0007669"/>
    <property type="project" value="TreeGrafter"/>
</dbReference>
<dbReference type="GO" id="GO:0006813">
    <property type="term" value="P:potassium ion transport"/>
    <property type="evidence" value="ECO:0007669"/>
    <property type="project" value="TreeGrafter"/>
</dbReference>
<evidence type="ECO:0000256" key="1">
    <source>
        <dbReference type="SAM" id="MobiDB-lite"/>
    </source>
</evidence>
<dbReference type="PANTHER" id="PTHR28062:SF1">
    <property type="entry name" value="TRANSMEMBRANE PROTEIN"/>
    <property type="match status" value="1"/>
</dbReference>
<dbReference type="AlphaFoldDB" id="A0AAV9PLP7"/>
<keyword evidence="5" id="KW-1185">Reference proteome</keyword>
<feature type="compositionally biased region" description="Basic and acidic residues" evidence="1">
    <location>
        <begin position="317"/>
        <end position="330"/>
    </location>
</feature>
<evidence type="ECO:0000256" key="2">
    <source>
        <dbReference type="SAM" id="Phobius"/>
    </source>
</evidence>
<sequence>MRLFLLPISTRRTLIYCERAPPLPSTSTAKPPISERIIAKASETWAKWERAEKGWQKQLTVQGNRFLKRIPYEEWGLKSFPPGTKKRLEEAEREGEGKWECLFPGRFFGDGGKGQVERAKEVLGGLAGERQALHRKRLWWSVLGMPVTAPFALVPIIPNIPFFYLVFRAYSHYRALYGGKLLSHLISKDLVTITDSPELDSLYAAGLLHPHRDASRGAPKPTSTQIEQVARVVEAQTHGGKEDVMVLQRWNGKLIAERFKLPEMEMEIERAVEQVEKVIEKERVELEDEKREVMRAAAAEGGRAASMSSGASTPSAEPKREDVANPDIKR</sequence>
<comment type="caution">
    <text evidence="4">The sequence shown here is derived from an EMBL/GenBank/DDBJ whole genome shotgun (WGS) entry which is preliminary data.</text>
</comment>
<keyword evidence="2" id="KW-0472">Membrane</keyword>
<feature type="transmembrane region" description="Helical" evidence="2">
    <location>
        <begin position="138"/>
        <end position="167"/>
    </location>
</feature>
<evidence type="ECO:0000313" key="5">
    <source>
        <dbReference type="Proteomes" id="UP001337655"/>
    </source>
</evidence>
<name>A0AAV9PLP7_9PEZI</name>
<dbReference type="GO" id="GO:0009381">
    <property type="term" value="F:excinuclease ABC activity"/>
    <property type="evidence" value="ECO:0007669"/>
    <property type="project" value="InterPro"/>
</dbReference>
<organism evidence="4 5">
    <name type="scientific">Saxophila tyrrhenica</name>
    <dbReference type="NCBI Taxonomy" id="1690608"/>
    <lineage>
        <taxon>Eukaryota</taxon>
        <taxon>Fungi</taxon>
        <taxon>Dikarya</taxon>
        <taxon>Ascomycota</taxon>
        <taxon>Pezizomycotina</taxon>
        <taxon>Dothideomycetes</taxon>
        <taxon>Dothideomycetidae</taxon>
        <taxon>Mycosphaerellales</taxon>
        <taxon>Extremaceae</taxon>
        <taxon>Saxophila</taxon>
    </lineage>
</organism>
<dbReference type="GO" id="GO:1902600">
    <property type="term" value="P:proton transmembrane transport"/>
    <property type="evidence" value="ECO:0007669"/>
    <property type="project" value="TreeGrafter"/>
</dbReference>
<dbReference type="Pfam" id="PF10173">
    <property type="entry name" value="Mit_KHE1"/>
    <property type="match status" value="1"/>
</dbReference>
<gene>
    <name evidence="4" type="ORF">LTR77_000047</name>
</gene>
<dbReference type="GeneID" id="89921399"/>
<dbReference type="RefSeq" id="XP_064663549.1">
    <property type="nucleotide sequence ID" value="XM_064797315.1"/>
</dbReference>
<dbReference type="InterPro" id="IPR018786">
    <property type="entry name" value="Mit_KHE1"/>
</dbReference>
<dbReference type="Proteomes" id="UP001337655">
    <property type="component" value="Unassembled WGS sequence"/>
</dbReference>
<reference evidence="4 5" key="1">
    <citation type="submission" date="2023-08" db="EMBL/GenBank/DDBJ databases">
        <title>Black Yeasts Isolated from many extreme environments.</title>
        <authorList>
            <person name="Coleine C."/>
            <person name="Stajich J.E."/>
            <person name="Selbmann L."/>
        </authorList>
    </citation>
    <scope>NUCLEOTIDE SEQUENCE [LARGE SCALE GENOMIC DNA]</scope>
    <source>
        <strain evidence="4 5">CCFEE 5935</strain>
    </source>
</reference>
<dbReference type="InterPro" id="IPR001162">
    <property type="entry name" value="UvrC_RNase_H_dom"/>
</dbReference>
<feature type="region of interest" description="Disordered" evidence="1">
    <location>
        <begin position="289"/>
        <end position="330"/>
    </location>
</feature>
<evidence type="ECO:0000259" key="3">
    <source>
        <dbReference type="PROSITE" id="PS50165"/>
    </source>
</evidence>
<keyword evidence="2" id="KW-1133">Transmembrane helix</keyword>
<evidence type="ECO:0000313" key="4">
    <source>
        <dbReference type="EMBL" id="KAK5174911.1"/>
    </source>
</evidence>
<accession>A0AAV9PLP7</accession>
<dbReference type="EMBL" id="JAVRRT010000001">
    <property type="protein sequence ID" value="KAK5174911.1"/>
    <property type="molecule type" value="Genomic_DNA"/>
</dbReference>
<dbReference type="PANTHER" id="PTHR28062">
    <property type="entry name" value="K+-H+ EXCHANGE-LIKE PROTEIN"/>
    <property type="match status" value="1"/>
</dbReference>